<organism evidence="3 4">
    <name type="scientific">Varroa destructor</name>
    <name type="common">Honeybee mite</name>
    <dbReference type="NCBI Taxonomy" id="109461"/>
    <lineage>
        <taxon>Eukaryota</taxon>
        <taxon>Metazoa</taxon>
        <taxon>Ecdysozoa</taxon>
        <taxon>Arthropoda</taxon>
        <taxon>Chelicerata</taxon>
        <taxon>Arachnida</taxon>
        <taxon>Acari</taxon>
        <taxon>Parasitiformes</taxon>
        <taxon>Mesostigmata</taxon>
        <taxon>Gamasina</taxon>
        <taxon>Dermanyssoidea</taxon>
        <taxon>Varroidae</taxon>
        <taxon>Varroa</taxon>
    </lineage>
</organism>
<feature type="compositionally biased region" description="Polar residues" evidence="1">
    <location>
        <begin position="71"/>
        <end position="82"/>
    </location>
</feature>
<dbReference type="PANTHER" id="PTHR11544">
    <property type="entry name" value="COLD SHOCK DOMAIN CONTAINING PROTEINS"/>
    <property type="match status" value="1"/>
</dbReference>
<dbReference type="InterPro" id="IPR012340">
    <property type="entry name" value="NA-bd_OB-fold"/>
</dbReference>
<feature type="compositionally biased region" description="Basic and acidic residues" evidence="1">
    <location>
        <begin position="37"/>
        <end position="57"/>
    </location>
</feature>
<dbReference type="AlphaFoldDB" id="A0A7M7MIF9"/>
<accession>A0A7M7MIF9</accession>
<feature type="region of interest" description="Disordered" evidence="1">
    <location>
        <begin position="1"/>
        <end position="91"/>
    </location>
</feature>
<dbReference type="Proteomes" id="UP000594260">
    <property type="component" value="Unplaced"/>
</dbReference>
<proteinExistence type="predicted"/>
<dbReference type="SUPFAM" id="SSF50249">
    <property type="entry name" value="Nucleic acid-binding proteins"/>
    <property type="match status" value="1"/>
</dbReference>
<keyword evidence="4" id="KW-1185">Reference proteome</keyword>
<dbReference type="GeneID" id="111252752"/>
<feature type="domain" description="CSD" evidence="2">
    <location>
        <begin position="100"/>
        <end position="168"/>
    </location>
</feature>
<dbReference type="KEGG" id="vde:111252752"/>
<sequence>MSVEAVSVPDAANDSVQQINADEPQSSTHELQSKISSDNKVHHVDDKTAQDSPEKSNRVTNNAANARAKSESSNGFSPSAKQGSEHQSEGTHKVELIAKDLHATVKWYNGQMHYGFLVRTDTQREVFVHRNSIVMSVGEPPWLNRNQSVTFDLWTLPCGRFDAKNVRSANGQPITFGDPGASNLSGSHRPPLQHQTSPSNQHFRRQQPGFAYGRPQLRMPIHGQYGYYCPVCGRLFDYPLFGGRFRGSFKPLGGMNSPRMSGRT</sequence>
<dbReference type="InParanoid" id="A0A7M7MIF9"/>
<dbReference type="CDD" id="cd04458">
    <property type="entry name" value="CSP_CDS"/>
    <property type="match status" value="1"/>
</dbReference>
<dbReference type="Pfam" id="PF00313">
    <property type="entry name" value="CSD"/>
    <property type="match status" value="1"/>
</dbReference>
<dbReference type="PROSITE" id="PS51857">
    <property type="entry name" value="CSD_2"/>
    <property type="match status" value="1"/>
</dbReference>
<evidence type="ECO:0000259" key="2">
    <source>
        <dbReference type="PROSITE" id="PS51857"/>
    </source>
</evidence>
<feature type="region of interest" description="Disordered" evidence="1">
    <location>
        <begin position="169"/>
        <end position="206"/>
    </location>
</feature>
<feature type="compositionally biased region" description="Polar residues" evidence="1">
    <location>
        <begin position="14"/>
        <end position="36"/>
    </location>
</feature>
<name>A0A7M7MIF9_VARDE</name>
<evidence type="ECO:0000313" key="3">
    <source>
        <dbReference type="EnsemblMetazoa" id="XP_022666861"/>
    </source>
</evidence>
<dbReference type="EnsemblMetazoa" id="XM_022811126">
    <property type="protein sequence ID" value="XP_022666861"/>
    <property type="gene ID" value="LOC111252752"/>
</dbReference>
<feature type="compositionally biased region" description="Low complexity" evidence="1">
    <location>
        <begin position="58"/>
        <end position="67"/>
    </location>
</feature>
<dbReference type="InterPro" id="IPR050181">
    <property type="entry name" value="Cold_shock_domain"/>
</dbReference>
<dbReference type="Gene3D" id="2.40.50.140">
    <property type="entry name" value="Nucleic acid-binding proteins"/>
    <property type="match status" value="1"/>
</dbReference>
<evidence type="ECO:0000256" key="1">
    <source>
        <dbReference type="SAM" id="MobiDB-lite"/>
    </source>
</evidence>
<dbReference type="GO" id="GO:0003676">
    <property type="term" value="F:nucleic acid binding"/>
    <property type="evidence" value="ECO:0007669"/>
    <property type="project" value="InterPro"/>
</dbReference>
<dbReference type="OrthoDB" id="422005at2759"/>
<dbReference type="InterPro" id="IPR002059">
    <property type="entry name" value="CSP_DNA-bd"/>
</dbReference>
<protein>
    <recommendedName>
        <fullName evidence="2">CSD domain-containing protein</fullName>
    </recommendedName>
</protein>
<reference evidence="3" key="1">
    <citation type="submission" date="2021-01" db="UniProtKB">
        <authorList>
            <consortium name="EnsemblMetazoa"/>
        </authorList>
    </citation>
    <scope>IDENTIFICATION</scope>
</reference>
<evidence type="ECO:0000313" key="4">
    <source>
        <dbReference type="Proteomes" id="UP000594260"/>
    </source>
</evidence>
<dbReference type="RefSeq" id="XP_022666861.1">
    <property type="nucleotide sequence ID" value="XM_022811126.1"/>
</dbReference>